<dbReference type="CDD" id="cd01347">
    <property type="entry name" value="ligand_gated_channel"/>
    <property type="match status" value="1"/>
</dbReference>
<evidence type="ECO:0000256" key="4">
    <source>
        <dbReference type="ARBA" id="ARBA00022692"/>
    </source>
</evidence>
<gene>
    <name evidence="17" type="ORF">HY29_16870</name>
</gene>
<keyword evidence="9 10" id="KW-0998">Cell outer membrane</keyword>
<name>A0A062U5N0_9PROT</name>
<keyword evidence="5 14" id="KW-0732">Signal</keyword>
<dbReference type="PROSITE" id="PS52016">
    <property type="entry name" value="TONB_DEPENDENT_REC_3"/>
    <property type="match status" value="1"/>
</dbReference>
<dbReference type="InterPro" id="IPR037066">
    <property type="entry name" value="Plug_dom_sf"/>
</dbReference>
<dbReference type="PANTHER" id="PTHR30069">
    <property type="entry name" value="TONB-DEPENDENT OUTER MEMBRANE RECEPTOR"/>
    <property type="match status" value="1"/>
</dbReference>
<evidence type="ECO:0000256" key="10">
    <source>
        <dbReference type="PROSITE-ProRule" id="PRU01360"/>
    </source>
</evidence>
<comment type="subcellular location">
    <subcellularLocation>
        <location evidence="1 10">Cell outer membrane</location>
        <topology evidence="1 10">Multi-pass membrane protein</topology>
    </subcellularLocation>
</comment>
<feature type="short sequence motif" description="TonB box" evidence="11">
    <location>
        <begin position="33"/>
        <end position="39"/>
    </location>
</feature>
<comment type="caution">
    <text evidence="17">The sequence shown here is derived from an EMBL/GenBank/DDBJ whole genome shotgun (WGS) entry which is preliminary data.</text>
</comment>
<dbReference type="Pfam" id="PF07715">
    <property type="entry name" value="Plug"/>
    <property type="match status" value="1"/>
</dbReference>
<dbReference type="RefSeq" id="WP_034797520.1">
    <property type="nucleotide sequence ID" value="NZ_AWFF01000051.1"/>
</dbReference>
<dbReference type="AlphaFoldDB" id="A0A062U5N0"/>
<dbReference type="STRING" id="1280946.HY29_16870"/>
<evidence type="ECO:0000313" key="17">
    <source>
        <dbReference type="EMBL" id="KCZ53587.1"/>
    </source>
</evidence>
<evidence type="ECO:0000256" key="2">
    <source>
        <dbReference type="ARBA" id="ARBA00022448"/>
    </source>
</evidence>
<evidence type="ECO:0000256" key="6">
    <source>
        <dbReference type="ARBA" id="ARBA00023077"/>
    </source>
</evidence>
<dbReference type="Gene3D" id="2.170.130.10">
    <property type="entry name" value="TonB-dependent receptor, plug domain"/>
    <property type="match status" value="1"/>
</dbReference>
<keyword evidence="6 11" id="KW-0798">TonB box</keyword>
<dbReference type="SUPFAM" id="SSF56935">
    <property type="entry name" value="Porins"/>
    <property type="match status" value="1"/>
</dbReference>
<dbReference type="InterPro" id="IPR012910">
    <property type="entry name" value="Plug_dom"/>
</dbReference>
<proteinExistence type="inferred from homology"/>
<evidence type="ECO:0000256" key="7">
    <source>
        <dbReference type="ARBA" id="ARBA00023136"/>
    </source>
</evidence>
<organism evidence="17 18">
    <name type="scientific">Hyphomonas beringensis</name>
    <dbReference type="NCBI Taxonomy" id="1280946"/>
    <lineage>
        <taxon>Bacteria</taxon>
        <taxon>Pseudomonadati</taxon>
        <taxon>Pseudomonadota</taxon>
        <taxon>Alphaproteobacteria</taxon>
        <taxon>Hyphomonadales</taxon>
        <taxon>Hyphomonadaceae</taxon>
        <taxon>Hyphomonas</taxon>
    </lineage>
</organism>
<feature type="signal peptide" evidence="14">
    <location>
        <begin position="1"/>
        <end position="21"/>
    </location>
</feature>
<evidence type="ECO:0000256" key="1">
    <source>
        <dbReference type="ARBA" id="ARBA00004571"/>
    </source>
</evidence>
<dbReference type="PATRIC" id="fig|1280946.3.peg.2532"/>
<dbReference type="InterPro" id="IPR039426">
    <property type="entry name" value="TonB-dep_rcpt-like"/>
</dbReference>
<dbReference type="InterPro" id="IPR010916">
    <property type="entry name" value="TonB_box_CS"/>
</dbReference>
<evidence type="ECO:0000259" key="16">
    <source>
        <dbReference type="Pfam" id="PF07715"/>
    </source>
</evidence>
<keyword evidence="18" id="KW-1185">Reference proteome</keyword>
<evidence type="ECO:0000256" key="11">
    <source>
        <dbReference type="PROSITE-ProRule" id="PRU10143"/>
    </source>
</evidence>
<feature type="region of interest" description="Disordered" evidence="13">
    <location>
        <begin position="205"/>
        <end position="225"/>
    </location>
</feature>
<keyword evidence="3 10" id="KW-1134">Transmembrane beta strand</keyword>
<keyword evidence="2 10" id="KW-0813">Transport</keyword>
<feature type="domain" description="TonB-dependent receptor-like beta-barrel" evidence="15">
    <location>
        <begin position="175"/>
        <end position="589"/>
    </location>
</feature>
<evidence type="ECO:0000256" key="8">
    <source>
        <dbReference type="ARBA" id="ARBA00023170"/>
    </source>
</evidence>
<keyword evidence="8" id="KW-0675">Receptor</keyword>
<feature type="chain" id="PRO_5001618035" description="TonB-denpendent receptor" evidence="14">
    <location>
        <begin position="22"/>
        <end position="615"/>
    </location>
</feature>
<evidence type="ECO:0000256" key="12">
    <source>
        <dbReference type="RuleBase" id="RU003357"/>
    </source>
</evidence>
<evidence type="ECO:0000256" key="5">
    <source>
        <dbReference type="ARBA" id="ARBA00022729"/>
    </source>
</evidence>
<dbReference type="PANTHER" id="PTHR30069:SF29">
    <property type="entry name" value="HEMOGLOBIN AND HEMOGLOBIN-HAPTOGLOBIN-BINDING PROTEIN 1-RELATED"/>
    <property type="match status" value="1"/>
</dbReference>
<dbReference type="Proteomes" id="UP000027037">
    <property type="component" value="Unassembled WGS sequence"/>
</dbReference>
<dbReference type="Gene3D" id="2.40.170.20">
    <property type="entry name" value="TonB-dependent receptor, beta-barrel domain"/>
    <property type="match status" value="1"/>
</dbReference>
<evidence type="ECO:0000256" key="3">
    <source>
        <dbReference type="ARBA" id="ARBA00022452"/>
    </source>
</evidence>
<dbReference type="GO" id="GO:0044718">
    <property type="term" value="P:siderophore transmembrane transport"/>
    <property type="evidence" value="ECO:0007669"/>
    <property type="project" value="TreeGrafter"/>
</dbReference>
<accession>A0A062U5N0</accession>
<dbReference type="InterPro" id="IPR000531">
    <property type="entry name" value="Beta-barrel_TonB"/>
</dbReference>
<dbReference type="GO" id="GO:0015344">
    <property type="term" value="F:siderophore uptake transmembrane transporter activity"/>
    <property type="evidence" value="ECO:0007669"/>
    <property type="project" value="TreeGrafter"/>
</dbReference>
<keyword evidence="4 10" id="KW-0812">Transmembrane</keyword>
<reference evidence="17 18" key="1">
    <citation type="journal article" date="2014" name="Antonie Van Leeuwenhoek">
        <title>Hyphomonas beringensis sp. nov. and Hyphomonas chukchiensis sp. nov., isolated from surface seawater of the Bering Sea and Chukchi Sea.</title>
        <authorList>
            <person name="Li C."/>
            <person name="Lai Q."/>
            <person name="Li G."/>
            <person name="Dong C."/>
            <person name="Wang J."/>
            <person name="Liao Y."/>
            <person name="Shao Z."/>
        </authorList>
    </citation>
    <scope>NUCLEOTIDE SEQUENCE [LARGE SCALE GENOMIC DNA]</scope>
    <source>
        <strain evidence="17 18">25B14_1</strain>
    </source>
</reference>
<keyword evidence="7 10" id="KW-0472">Membrane</keyword>
<evidence type="ECO:0000256" key="13">
    <source>
        <dbReference type="SAM" id="MobiDB-lite"/>
    </source>
</evidence>
<dbReference type="InterPro" id="IPR036942">
    <property type="entry name" value="Beta-barrel_TonB_sf"/>
</dbReference>
<comment type="similarity">
    <text evidence="10 12">Belongs to the TonB-dependent receptor family.</text>
</comment>
<dbReference type="eggNOG" id="COG4206">
    <property type="taxonomic scope" value="Bacteria"/>
</dbReference>
<sequence length="615" mass="65846">MSYRHILLGAAAFTLTLPVLAQTSEDTETHLDTITVEGSRLGQTQAEIGSSVSIITEEDIDQLGFDFALDAVASAPGVTINQNGSFGGNASVRIRGASSGQTLVLIDGVPVNDPSGTDGGYNFAFMDTDNIERIEVLKGPQSTLWGSDAIGGVVSITTKTPEPGLGGTVFGEYGSFNTFRGGASVGGANDTGDFRLSASRIDTDGISKADEANGNTEEDGYESSTLSARGGLNLANNIRLDSGVMWNDAESEYDSYSGTAQGSVADGDEVTKNETLSSHVALTVPLFDDRFVNEIMIGYSDISRKNYTNGVNSYEADGDRTIYRYQGTFTINDANKLAFGAEREETTANDEDAAIDGLFALYEFKPVEKLTLTGGVRVDDHDKFGSETTGRAAAAYTANDQLTLRASWGQGFKAPSIFQSTYICTFCGLSDPNPNLKPETSEAFDLGFDWQSANGKTKAGVTYFDQETENMIDFSYTAGYDNIALVNSKGVEVYGSHQFTDWLGVSANYAYIDAEDGDGAELPRLPENSGDVTISLTPEGPFSGAVLVRYNGEEANTTGTTLDSWTRVDLTGSYNIDDRLELYARIENLFDEDYQQILGYGTPGLSGSVGVKLRY</sequence>
<dbReference type="OrthoDB" id="9796221at2"/>
<dbReference type="Pfam" id="PF00593">
    <property type="entry name" value="TonB_dep_Rec_b-barrel"/>
    <property type="match status" value="1"/>
</dbReference>
<feature type="domain" description="TonB-dependent receptor plug" evidence="16">
    <location>
        <begin position="45"/>
        <end position="153"/>
    </location>
</feature>
<dbReference type="PROSITE" id="PS00430">
    <property type="entry name" value="TONB_DEPENDENT_REC_1"/>
    <property type="match status" value="1"/>
</dbReference>
<evidence type="ECO:0000313" key="18">
    <source>
        <dbReference type="Proteomes" id="UP000027037"/>
    </source>
</evidence>
<evidence type="ECO:0000256" key="14">
    <source>
        <dbReference type="SAM" id="SignalP"/>
    </source>
</evidence>
<evidence type="ECO:0008006" key="19">
    <source>
        <dbReference type="Google" id="ProtNLM"/>
    </source>
</evidence>
<dbReference type="GO" id="GO:0009279">
    <property type="term" value="C:cell outer membrane"/>
    <property type="evidence" value="ECO:0007669"/>
    <property type="project" value="UniProtKB-SubCell"/>
</dbReference>
<protein>
    <recommendedName>
        <fullName evidence="19">TonB-denpendent receptor</fullName>
    </recommendedName>
</protein>
<evidence type="ECO:0000259" key="15">
    <source>
        <dbReference type="Pfam" id="PF00593"/>
    </source>
</evidence>
<dbReference type="EMBL" id="AWFF01000051">
    <property type="protein sequence ID" value="KCZ53587.1"/>
    <property type="molecule type" value="Genomic_DNA"/>
</dbReference>
<evidence type="ECO:0000256" key="9">
    <source>
        <dbReference type="ARBA" id="ARBA00023237"/>
    </source>
</evidence>